<name>A0ABS1DY93_RUBGE</name>
<reference evidence="2" key="1">
    <citation type="submission" date="2017-08" db="EMBL/GenBank/DDBJ databases">
        <authorList>
            <person name="Imhoff J.F."/>
            <person name="Rahn T."/>
            <person name="Kuenzel S."/>
            <person name="Neulinger S.C."/>
        </authorList>
    </citation>
    <scope>NUCLEOTIDE SEQUENCE</scope>
    <source>
        <strain evidence="2">IM 151</strain>
    </source>
</reference>
<reference evidence="2" key="2">
    <citation type="journal article" date="2020" name="Microorganisms">
        <title>Osmotic Adaptation and Compatible Solute Biosynthesis of Phototrophic Bacteria as Revealed from Genome Analyses.</title>
        <authorList>
            <person name="Imhoff J.F."/>
            <person name="Rahn T."/>
            <person name="Kunzel S."/>
            <person name="Keller A."/>
            <person name="Neulinger S.C."/>
        </authorList>
    </citation>
    <scope>NUCLEOTIDE SEQUENCE</scope>
    <source>
        <strain evidence="2">IM 151</strain>
    </source>
</reference>
<comment type="caution">
    <text evidence="2">The sequence shown here is derived from an EMBL/GenBank/DDBJ whole genome shotgun (WGS) entry which is preliminary data.</text>
</comment>
<gene>
    <name evidence="2" type="ORF">CKO43_15460</name>
</gene>
<feature type="transmembrane region" description="Helical" evidence="1">
    <location>
        <begin position="44"/>
        <end position="67"/>
    </location>
</feature>
<dbReference type="RefSeq" id="WP_200231519.1">
    <property type="nucleotide sequence ID" value="NZ_NRRT01000073.1"/>
</dbReference>
<evidence type="ECO:0000313" key="3">
    <source>
        <dbReference type="Proteomes" id="UP001041814"/>
    </source>
</evidence>
<dbReference type="EMBL" id="NRRU01000058">
    <property type="protein sequence ID" value="MBK1714170.1"/>
    <property type="molecule type" value="Genomic_DNA"/>
</dbReference>
<keyword evidence="1" id="KW-0812">Transmembrane</keyword>
<keyword evidence="1" id="KW-1133">Transmembrane helix</keyword>
<evidence type="ECO:0000313" key="2">
    <source>
        <dbReference type="EMBL" id="MBK1714170.1"/>
    </source>
</evidence>
<dbReference type="Proteomes" id="UP001041814">
    <property type="component" value="Unassembled WGS sequence"/>
</dbReference>
<evidence type="ECO:0008006" key="4">
    <source>
        <dbReference type="Google" id="ProtNLM"/>
    </source>
</evidence>
<protein>
    <recommendedName>
        <fullName evidence="4">Amino acid transporter</fullName>
    </recommendedName>
</protein>
<keyword evidence="1" id="KW-0472">Membrane</keyword>
<sequence length="89" mass="9804">MPELIDLLQWPAMLLTVVAAWFVGSTRARRRRAGFWLFSAGNLLWVAWGVHAGAWALVLLQFCLGALNLRGLRKSAAADAAAVRAETKR</sequence>
<organism evidence="2 3">
    <name type="scientific">Rubrivivax gelatinosus</name>
    <name type="common">Rhodocyclus gelatinosus</name>
    <name type="synonym">Rhodopseudomonas gelatinosa</name>
    <dbReference type="NCBI Taxonomy" id="28068"/>
    <lineage>
        <taxon>Bacteria</taxon>
        <taxon>Pseudomonadati</taxon>
        <taxon>Pseudomonadota</taxon>
        <taxon>Betaproteobacteria</taxon>
        <taxon>Burkholderiales</taxon>
        <taxon>Sphaerotilaceae</taxon>
        <taxon>Rubrivivax</taxon>
    </lineage>
</organism>
<keyword evidence="3" id="KW-1185">Reference proteome</keyword>
<feature type="transmembrane region" description="Helical" evidence="1">
    <location>
        <begin position="7"/>
        <end position="24"/>
    </location>
</feature>
<evidence type="ECO:0000256" key="1">
    <source>
        <dbReference type="SAM" id="Phobius"/>
    </source>
</evidence>
<accession>A0ABS1DY93</accession>
<proteinExistence type="predicted"/>